<dbReference type="OrthoDB" id="9798761at2"/>
<dbReference type="PANTHER" id="PTHR37292">
    <property type="entry name" value="VNG6097C"/>
    <property type="match status" value="1"/>
</dbReference>
<gene>
    <name evidence="2" type="ORF">D6851_02925</name>
</gene>
<evidence type="ECO:0000313" key="3">
    <source>
        <dbReference type="Proteomes" id="UP000284395"/>
    </source>
</evidence>
<dbReference type="Proteomes" id="UP000284395">
    <property type="component" value="Unassembled WGS sequence"/>
</dbReference>
<accession>A0A420ERX5</accession>
<dbReference type="InterPro" id="IPR004919">
    <property type="entry name" value="GmrSD_N"/>
</dbReference>
<comment type="caution">
    <text evidence="2">The sequence shown here is derived from an EMBL/GenBank/DDBJ whole genome shotgun (WGS) entry which is preliminary data.</text>
</comment>
<evidence type="ECO:0000259" key="1">
    <source>
        <dbReference type="Pfam" id="PF03235"/>
    </source>
</evidence>
<name>A0A420ERX5_9SPHN</name>
<dbReference type="PANTHER" id="PTHR37292:SF2">
    <property type="entry name" value="DUF262 DOMAIN-CONTAINING PROTEIN"/>
    <property type="match status" value="1"/>
</dbReference>
<reference evidence="2 3" key="1">
    <citation type="submission" date="2018-09" db="EMBL/GenBank/DDBJ databases">
        <title>Altererythrobacter spongiae sp. nov., isolated from a marine sponge.</title>
        <authorList>
            <person name="Zhuang L."/>
            <person name="Luo L."/>
        </authorList>
    </citation>
    <scope>NUCLEOTIDE SEQUENCE [LARGE SCALE GENOMIC DNA]</scope>
    <source>
        <strain evidence="2 3">HN-Y73</strain>
    </source>
</reference>
<dbReference type="Pfam" id="PF03235">
    <property type="entry name" value="GmrSD_N"/>
    <property type="match status" value="1"/>
</dbReference>
<proteinExistence type="predicted"/>
<dbReference type="AlphaFoldDB" id="A0A420ERX5"/>
<keyword evidence="3" id="KW-1185">Reference proteome</keyword>
<sequence length="583" mass="66242">MYKPGGTIATALEKIQQKSYVLPAIQREFVWKPEQIERLFDSLMQGYPFGTFLFWTVKPETSGSFKFYDFVLNYHQRDAAHCPELPTLHDQTVTAVLDGQQRLTALNIGLRGSMAMKLPSKWWTNPDAFPKRTLRLNLLAPLEPDEEGAVYDFRFLDDAQVERDEGALWFPVTEILGMKGGPPMLAWLVAKKLEGDALNSAYTILDRLHQVVHVDQRVFYYEEESQDVERVLNIFIRLNSGGTVLSYSDLLLSIAVAQWKKVDARSEIHSLVDEINRIGTGFSLSQDFVLKAGLMLSDIASVGFKVENFTQANMEKLEANWPQIRAALVRTVELAASFGLNGQTLRADSALLPIAYYLYHRKAPANYAVSNQFAADRNVIHSWLTRSLLKASGIWGSGLDTFLTALREVIQQKGETSFPARELEQVMDARGKSLAFSPAEVEDMLTMQYGDKRMFALLSMLFPFVDLRNQFHMDHVFPISRFTAAKLRKAGIDEDRIENLSRMANELPNLQLLEGTANTEKRDRLPGEWLADHYPNAGDRAHYCTIHDLGDVPEALEGFEQFHSERRERLRTRIQGVLTIEQE</sequence>
<organism evidence="2 3">
    <name type="scientific">Altericroceibacterium spongiae</name>
    <dbReference type="NCBI Taxonomy" id="2320269"/>
    <lineage>
        <taxon>Bacteria</taxon>
        <taxon>Pseudomonadati</taxon>
        <taxon>Pseudomonadota</taxon>
        <taxon>Alphaproteobacteria</taxon>
        <taxon>Sphingomonadales</taxon>
        <taxon>Erythrobacteraceae</taxon>
        <taxon>Altericroceibacterium</taxon>
    </lineage>
</organism>
<dbReference type="RefSeq" id="WP_120323340.1">
    <property type="nucleotide sequence ID" value="NZ_RAPF01000001.1"/>
</dbReference>
<protein>
    <submittedName>
        <fullName evidence="2">DUF262 domain-containing protein</fullName>
    </submittedName>
</protein>
<dbReference type="EMBL" id="RAPF01000001">
    <property type="protein sequence ID" value="RKF23435.1"/>
    <property type="molecule type" value="Genomic_DNA"/>
</dbReference>
<evidence type="ECO:0000313" key="2">
    <source>
        <dbReference type="EMBL" id="RKF23435.1"/>
    </source>
</evidence>
<feature type="domain" description="GmrSD restriction endonucleases N-terminal" evidence="1">
    <location>
        <begin position="10"/>
        <end position="253"/>
    </location>
</feature>